<dbReference type="OrthoDB" id="1904025at2759"/>
<feature type="compositionally biased region" description="Polar residues" evidence="1">
    <location>
        <begin position="260"/>
        <end position="272"/>
    </location>
</feature>
<keyword evidence="2" id="KW-1185">Reference proteome</keyword>
<feature type="region of interest" description="Disordered" evidence="1">
    <location>
        <begin position="250"/>
        <end position="314"/>
    </location>
</feature>
<dbReference type="RefSeq" id="XP_022755249.1">
    <property type="nucleotide sequence ID" value="XM_022899514.1"/>
</dbReference>
<proteinExistence type="predicted"/>
<evidence type="ECO:0000313" key="2">
    <source>
        <dbReference type="Proteomes" id="UP000515121"/>
    </source>
</evidence>
<dbReference type="PANTHER" id="PTHR37392">
    <property type="entry name" value="OS09G0556800 PROTEIN"/>
    <property type="match status" value="1"/>
</dbReference>
<organism evidence="2 3">
    <name type="scientific">Durio zibethinus</name>
    <name type="common">Durian</name>
    <dbReference type="NCBI Taxonomy" id="66656"/>
    <lineage>
        <taxon>Eukaryota</taxon>
        <taxon>Viridiplantae</taxon>
        <taxon>Streptophyta</taxon>
        <taxon>Embryophyta</taxon>
        <taxon>Tracheophyta</taxon>
        <taxon>Spermatophyta</taxon>
        <taxon>Magnoliopsida</taxon>
        <taxon>eudicotyledons</taxon>
        <taxon>Gunneridae</taxon>
        <taxon>Pentapetalae</taxon>
        <taxon>rosids</taxon>
        <taxon>malvids</taxon>
        <taxon>Malvales</taxon>
        <taxon>Malvaceae</taxon>
        <taxon>Helicteroideae</taxon>
        <taxon>Durio</taxon>
    </lineage>
</organism>
<reference evidence="3" key="1">
    <citation type="submission" date="2025-08" db="UniProtKB">
        <authorList>
            <consortium name="RefSeq"/>
        </authorList>
    </citation>
    <scope>IDENTIFICATION</scope>
    <source>
        <tissue evidence="3">Fruit stalk</tissue>
    </source>
</reference>
<protein>
    <submittedName>
        <fullName evidence="3">Uncharacterized protein LOC111303335</fullName>
    </submittedName>
</protein>
<name>A0A6P5ZR96_DURZI</name>
<accession>A0A6P5ZR96</accession>
<sequence length="540" mass="61526">MSKMVYSYTPTYYSTLHDSITSLCKTILPFSFKKRRLPAAEHRLSKLQSDNLKWQQDSFHQILNLMGLHKEGILGEAEVAAFRTHLLETLIASPPELEQPIILRDKLVFLQELLYAKCISEEEYHSSKRPLLQRLAVQGADIEARDVIVANPKDSKENQEEEWSVIDLKDENCITNRDNMLHSKNKPKNNSTMKQIKGAASVFGFGSSQKPSKNRSEKSIFDVDSKSSAFIMGSQENPFWDSHLKRKESETKSILMQEETLPTESMKENGSGTDKAKRKPLRTLFHREQREGHGGGGGDYGPGSEEKASKSAKKQWGFDGFKKWKRNDSEDETAPLPLNERSDSEAFLGSCQLVATPIGEGPDTKQIKMKLHANGAPSDFFIDKVLGDKIKKELSRIQAELSTTNPNLKFSNDQIEAISTTLPVDKADLKKFFPKSWCDRYGDVVLDVVKKEFKDHVGEMENMRNATREKHKINSKRWTTFEDDENCHPNLFDNNHTSGKDLRNNPFSYDYPDNKLRPESSFFQDQNPFWNPRHGSSLLG</sequence>
<dbReference type="PANTHER" id="PTHR37392:SF1">
    <property type="entry name" value="OS09G0556800 PROTEIN"/>
    <property type="match status" value="1"/>
</dbReference>
<evidence type="ECO:0000256" key="1">
    <source>
        <dbReference type="SAM" id="MobiDB-lite"/>
    </source>
</evidence>
<dbReference type="AlphaFoldDB" id="A0A6P5ZR96"/>
<dbReference type="Proteomes" id="UP000515121">
    <property type="component" value="Unplaced"/>
</dbReference>
<evidence type="ECO:0000313" key="3">
    <source>
        <dbReference type="RefSeq" id="XP_022755249.1"/>
    </source>
</evidence>
<dbReference type="GeneID" id="111303335"/>
<gene>
    <name evidence="3" type="primary">LOC111303335</name>
</gene>
<dbReference type="KEGG" id="dzi:111303335"/>